<evidence type="ECO:0000313" key="2">
    <source>
        <dbReference type="EMBL" id="PRR79379.1"/>
    </source>
</evidence>
<organism evidence="2 3">
    <name type="scientific">Clostridium liquoris</name>
    <dbReference type="NCBI Taxonomy" id="1289519"/>
    <lineage>
        <taxon>Bacteria</taxon>
        <taxon>Bacillati</taxon>
        <taxon>Bacillota</taxon>
        <taxon>Clostridia</taxon>
        <taxon>Eubacteriales</taxon>
        <taxon>Clostridiaceae</taxon>
        <taxon>Clostridium</taxon>
    </lineage>
</organism>
<evidence type="ECO:0000259" key="1">
    <source>
        <dbReference type="SMART" id="SM01245"/>
    </source>
</evidence>
<name>A0A2T0B660_9CLOT</name>
<dbReference type="InterPro" id="IPR046866">
    <property type="entry name" value="FapA_N"/>
</dbReference>
<dbReference type="PANTHER" id="PTHR38032:SF1">
    <property type="entry name" value="RNA-BINDING PROTEIN KHPB N-TERMINAL DOMAIN-CONTAINING PROTEIN"/>
    <property type="match status" value="1"/>
</dbReference>
<sequence>MKNIFKDSSLEKCIGEACKVYQIEEKDLKYEILEEKNGIFKKKVVIKAQCPPEETKDGKDEKELDKIEIDNNKDKEGNQGTNILENSINHNEKSGKVKVENGNIIVTNPKQDGLPAFIIIDPSMKIIIDGKQAVGKVEVYEESSIEICLEEIPPTRHLDISTTNEKMECYMTLTYSPGNIYALKDSKESNSISLEKILKAQKMPPKYTVEEVKEELSKKGIVYGIMEENIAKYVETDCTNIIIAKGDMPIDDKNDTIEYKFSMDSTLKKLAEDEQGNVDFKSIGSVESVKEGDIIAKKVPGTPGKDGKNILGKVKKHKSGKRIQLRTADGCSLKGGNTVIATIEGKPCVRNNVFYVYKVHEVKTDVDLKTGDVKFVGDILVHGNVKEGMKILSGNSIIIKKQVDRSIIKGKGDIIIDGNIIASEITGGGEDVAKLNYIDDLTKFKDILEKLIGTVEEIKKYNLLGQDKKDGEIIKILIENKFKDIPKMCIKITRDIVLTSDSEGEKTLLPIIKGKLIGLSPINIRHYGELQDIANFLNEKINKVKGELSLPVNVKISYCQDAKINSSGDIIVAGKGQYVSTLVANGGIYFTDIRGIARGGELKAKNEIKCKVVGSIGGVATKLIVEEKGHIWADIAYQNTIFTVGKKEHLLETPSKDIHAYIDNHGELTVDRFVL</sequence>
<dbReference type="InterPro" id="IPR046865">
    <property type="entry name" value="FapA_b_solenoid"/>
</dbReference>
<dbReference type="SMART" id="SM01245">
    <property type="entry name" value="Jag_N"/>
    <property type="match status" value="1"/>
</dbReference>
<dbReference type="AlphaFoldDB" id="A0A2T0B660"/>
<protein>
    <recommendedName>
        <fullName evidence="1">RNA-binding protein KhpB N-terminal domain-containing protein</fullName>
    </recommendedName>
</protein>
<reference evidence="2 3" key="1">
    <citation type="submission" date="2018-03" db="EMBL/GenBank/DDBJ databases">
        <title>Genome sequence of Clostridium liquoris DSM 100320.</title>
        <authorList>
            <person name="Poehlein A."/>
            <person name="Daniel R."/>
        </authorList>
    </citation>
    <scope>NUCLEOTIDE SEQUENCE [LARGE SCALE GENOMIC DNA]</scope>
    <source>
        <strain evidence="2 3">DSM 100320</strain>
    </source>
</reference>
<dbReference type="InterPro" id="IPR005646">
    <property type="entry name" value="FapA"/>
</dbReference>
<comment type="caution">
    <text evidence="2">The sequence shown here is derived from an EMBL/GenBank/DDBJ whole genome shotgun (WGS) entry which is preliminary data.</text>
</comment>
<dbReference type="Pfam" id="PF20250">
    <property type="entry name" value="FapA_N"/>
    <property type="match status" value="1"/>
</dbReference>
<accession>A0A2T0B660</accession>
<dbReference type="EMBL" id="PVXO01000027">
    <property type="protein sequence ID" value="PRR79379.1"/>
    <property type="molecule type" value="Genomic_DNA"/>
</dbReference>
<keyword evidence="3" id="KW-1185">Reference proteome</keyword>
<dbReference type="PANTHER" id="PTHR38032">
    <property type="entry name" value="POLYMERASE-RELATED"/>
    <property type="match status" value="1"/>
</dbReference>
<dbReference type="RefSeq" id="WP_106063009.1">
    <property type="nucleotide sequence ID" value="NZ_PVXO01000027.1"/>
</dbReference>
<dbReference type="OrthoDB" id="1279at2"/>
<evidence type="ECO:0000313" key="3">
    <source>
        <dbReference type="Proteomes" id="UP000239706"/>
    </source>
</evidence>
<dbReference type="Proteomes" id="UP000239706">
    <property type="component" value="Unassembled WGS sequence"/>
</dbReference>
<proteinExistence type="predicted"/>
<feature type="domain" description="RNA-binding protein KhpB N-terminal" evidence="1">
    <location>
        <begin position="4"/>
        <end position="51"/>
    </location>
</feature>
<gene>
    <name evidence="2" type="ORF">CLLI_08590</name>
</gene>
<dbReference type="InterPro" id="IPR032782">
    <property type="entry name" value="KhpB_N"/>
</dbReference>
<dbReference type="Pfam" id="PF03961">
    <property type="entry name" value="FapA"/>
    <property type="match status" value="1"/>
</dbReference>